<dbReference type="EMBL" id="KV750357">
    <property type="protein sequence ID" value="OCL05183.1"/>
    <property type="molecule type" value="Genomic_DNA"/>
</dbReference>
<sequence>GDVVCILFGADVPFILRKTETGYRLVGESYVHGIMYGEAIKMFEDGELGRQTFNIY</sequence>
<dbReference type="OrthoDB" id="2157530at2759"/>
<protein>
    <submittedName>
        <fullName evidence="1">Uncharacterized protein</fullName>
    </submittedName>
</protein>
<dbReference type="Proteomes" id="UP000250140">
    <property type="component" value="Unassembled WGS sequence"/>
</dbReference>
<name>A0A8E2EV23_9PEZI</name>
<evidence type="ECO:0000313" key="2">
    <source>
        <dbReference type="Proteomes" id="UP000250140"/>
    </source>
</evidence>
<dbReference type="AlphaFoldDB" id="A0A8E2EV23"/>
<gene>
    <name evidence="1" type="ORF">AOQ84DRAFT_299424</name>
</gene>
<reference evidence="1 2" key="1">
    <citation type="journal article" date="2016" name="Nat. Commun.">
        <title>Ectomycorrhizal ecology is imprinted in the genome of the dominant symbiotic fungus Cenococcum geophilum.</title>
        <authorList>
            <consortium name="DOE Joint Genome Institute"/>
            <person name="Peter M."/>
            <person name="Kohler A."/>
            <person name="Ohm R.A."/>
            <person name="Kuo A."/>
            <person name="Krutzmann J."/>
            <person name="Morin E."/>
            <person name="Arend M."/>
            <person name="Barry K.W."/>
            <person name="Binder M."/>
            <person name="Choi C."/>
            <person name="Clum A."/>
            <person name="Copeland A."/>
            <person name="Grisel N."/>
            <person name="Haridas S."/>
            <person name="Kipfer T."/>
            <person name="LaButti K."/>
            <person name="Lindquist E."/>
            <person name="Lipzen A."/>
            <person name="Maire R."/>
            <person name="Meier B."/>
            <person name="Mihaltcheva S."/>
            <person name="Molinier V."/>
            <person name="Murat C."/>
            <person name="Poggeler S."/>
            <person name="Quandt C.A."/>
            <person name="Sperisen C."/>
            <person name="Tritt A."/>
            <person name="Tisserant E."/>
            <person name="Crous P.W."/>
            <person name="Henrissat B."/>
            <person name="Nehls U."/>
            <person name="Egli S."/>
            <person name="Spatafora J.W."/>
            <person name="Grigoriev I.V."/>
            <person name="Martin F.M."/>
        </authorList>
    </citation>
    <scope>NUCLEOTIDE SEQUENCE [LARGE SCALE GENOMIC DNA]</scope>
    <source>
        <strain evidence="1 2">CBS 207.34</strain>
    </source>
</reference>
<organism evidence="1 2">
    <name type="scientific">Glonium stellatum</name>
    <dbReference type="NCBI Taxonomy" id="574774"/>
    <lineage>
        <taxon>Eukaryota</taxon>
        <taxon>Fungi</taxon>
        <taxon>Dikarya</taxon>
        <taxon>Ascomycota</taxon>
        <taxon>Pezizomycotina</taxon>
        <taxon>Dothideomycetes</taxon>
        <taxon>Pleosporomycetidae</taxon>
        <taxon>Gloniales</taxon>
        <taxon>Gloniaceae</taxon>
        <taxon>Glonium</taxon>
    </lineage>
</organism>
<feature type="non-terminal residue" evidence="1">
    <location>
        <position position="1"/>
    </location>
</feature>
<proteinExistence type="predicted"/>
<dbReference type="Pfam" id="PF26639">
    <property type="entry name" value="Het-6_barrel"/>
    <property type="match status" value="1"/>
</dbReference>
<evidence type="ECO:0000313" key="1">
    <source>
        <dbReference type="EMBL" id="OCL05183.1"/>
    </source>
</evidence>
<accession>A0A8E2EV23</accession>
<keyword evidence="2" id="KW-1185">Reference proteome</keyword>